<dbReference type="Proteomes" id="UP000075886">
    <property type="component" value="Unassembled WGS sequence"/>
</dbReference>
<protein>
    <submittedName>
        <fullName evidence="2">Uncharacterized protein</fullName>
    </submittedName>
</protein>
<feature type="chain" id="PRO_5008133459" evidence="1">
    <location>
        <begin position="26"/>
        <end position="139"/>
    </location>
</feature>
<reference evidence="3" key="1">
    <citation type="submission" date="2014-01" db="EMBL/GenBank/DDBJ databases">
        <title>The Genome Sequence of Anopheles farauti FAR1 (V2).</title>
        <authorList>
            <consortium name="The Broad Institute Genomics Platform"/>
            <person name="Neafsey D.E."/>
            <person name="Besansky N."/>
            <person name="Howell P."/>
            <person name="Walton C."/>
            <person name="Young S.K."/>
            <person name="Zeng Q."/>
            <person name="Gargeya S."/>
            <person name="Fitzgerald M."/>
            <person name="Haas B."/>
            <person name="Abouelleil A."/>
            <person name="Allen A.W."/>
            <person name="Alvarado L."/>
            <person name="Arachchi H.M."/>
            <person name="Berlin A.M."/>
            <person name="Chapman S.B."/>
            <person name="Gainer-Dewar J."/>
            <person name="Goldberg J."/>
            <person name="Griggs A."/>
            <person name="Gujja S."/>
            <person name="Hansen M."/>
            <person name="Howarth C."/>
            <person name="Imamovic A."/>
            <person name="Ireland A."/>
            <person name="Larimer J."/>
            <person name="McCowan C."/>
            <person name="Murphy C."/>
            <person name="Pearson M."/>
            <person name="Poon T.W."/>
            <person name="Priest M."/>
            <person name="Roberts A."/>
            <person name="Saif S."/>
            <person name="Shea T."/>
            <person name="Sisk P."/>
            <person name="Sykes S."/>
            <person name="Wortman J."/>
            <person name="Nusbaum C."/>
            <person name="Birren B."/>
        </authorList>
    </citation>
    <scope>NUCLEOTIDE SEQUENCE [LARGE SCALE GENOMIC DNA]</scope>
    <source>
        <strain evidence="3">FAR1</strain>
    </source>
</reference>
<dbReference type="VEuPathDB" id="VectorBase:AFAF016525"/>
<accession>A0A182QTH3</accession>
<proteinExistence type="predicted"/>
<dbReference type="AlphaFoldDB" id="A0A182QTH3"/>
<keyword evidence="3" id="KW-1185">Reference proteome</keyword>
<name>A0A182QTH3_9DIPT</name>
<sequence length="139" mass="15860">MQLKVHKLAAVVLVVLAAWVVPVPAEHVVEYYDIPNRISWLPEGTDLVLNFLLTLSGNMIRQYTLVLERIRSLREHVQSLPPAYASIDLFYDNDIQQPLDKDTLKPIEPLPGYSRDAFKSALKTIQQFAGKRIPPFVKH</sequence>
<keyword evidence="1" id="KW-0732">Signal</keyword>
<organism evidence="2 3">
    <name type="scientific">Anopheles farauti</name>
    <dbReference type="NCBI Taxonomy" id="69004"/>
    <lineage>
        <taxon>Eukaryota</taxon>
        <taxon>Metazoa</taxon>
        <taxon>Ecdysozoa</taxon>
        <taxon>Arthropoda</taxon>
        <taxon>Hexapoda</taxon>
        <taxon>Insecta</taxon>
        <taxon>Pterygota</taxon>
        <taxon>Neoptera</taxon>
        <taxon>Endopterygota</taxon>
        <taxon>Diptera</taxon>
        <taxon>Nematocera</taxon>
        <taxon>Culicoidea</taxon>
        <taxon>Culicidae</taxon>
        <taxon>Anophelinae</taxon>
        <taxon>Anopheles</taxon>
    </lineage>
</organism>
<feature type="signal peptide" evidence="1">
    <location>
        <begin position="1"/>
        <end position="25"/>
    </location>
</feature>
<evidence type="ECO:0000313" key="3">
    <source>
        <dbReference type="Proteomes" id="UP000075886"/>
    </source>
</evidence>
<reference evidence="2" key="2">
    <citation type="submission" date="2020-05" db="UniProtKB">
        <authorList>
            <consortium name="EnsemblMetazoa"/>
        </authorList>
    </citation>
    <scope>IDENTIFICATION</scope>
    <source>
        <strain evidence="2">FAR1</strain>
    </source>
</reference>
<evidence type="ECO:0000256" key="1">
    <source>
        <dbReference type="SAM" id="SignalP"/>
    </source>
</evidence>
<evidence type="ECO:0000313" key="2">
    <source>
        <dbReference type="EnsemblMetazoa" id="AFAF016525-PA"/>
    </source>
</evidence>
<dbReference type="EnsemblMetazoa" id="AFAF016525-RA">
    <property type="protein sequence ID" value="AFAF016525-PA"/>
    <property type="gene ID" value="AFAF016525"/>
</dbReference>
<dbReference type="EMBL" id="AXCN02000463">
    <property type="status" value="NOT_ANNOTATED_CDS"/>
    <property type="molecule type" value="Genomic_DNA"/>
</dbReference>